<keyword evidence="2" id="KW-0964">Secreted</keyword>
<feature type="domain" description="Nidogen G2 beta-barrel" evidence="17">
    <location>
        <begin position="306"/>
        <end position="527"/>
    </location>
</feature>
<dbReference type="Pfam" id="PF07474">
    <property type="entry name" value="G2F"/>
    <property type="match status" value="1"/>
</dbReference>
<proteinExistence type="predicted"/>
<evidence type="ECO:0000259" key="18">
    <source>
        <dbReference type="PROSITE" id="PS51220"/>
    </source>
</evidence>
<name>A0AAW2HAN2_9NEOP</name>
<feature type="domain" description="EGF-like" evidence="16">
    <location>
        <begin position="609"/>
        <end position="648"/>
    </location>
</feature>
<feature type="compositionally biased region" description="Basic and acidic residues" evidence="14">
    <location>
        <begin position="741"/>
        <end position="782"/>
    </location>
</feature>
<feature type="domain" description="EGF-like" evidence="16">
    <location>
        <begin position="888"/>
        <end position="929"/>
    </location>
</feature>
<dbReference type="InterPro" id="IPR049883">
    <property type="entry name" value="NOTCH1_EGF-like"/>
</dbReference>
<feature type="repeat" description="LDL-receptor class B" evidence="13">
    <location>
        <begin position="1213"/>
        <end position="1256"/>
    </location>
</feature>
<evidence type="ECO:0000256" key="9">
    <source>
        <dbReference type="ARBA" id="ARBA00022889"/>
    </source>
</evidence>
<accession>A0AAW2HAN2</accession>
<evidence type="ECO:0008006" key="20">
    <source>
        <dbReference type="Google" id="ProtNLM"/>
    </source>
</evidence>
<dbReference type="FunFam" id="2.10.25.10:FF:000038">
    <property type="entry name" value="Fibrillin 2"/>
    <property type="match status" value="1"/>
</dbReference>
<dbReference type="Pfam" id="PF07645">
    <property type="entry name" value="EGF_CA"/>
    <property type="match status" value="2"/>
</dbReference>
<dbReference type="SMART" id="SM00135">
    <property type="entry name" value="LY"/>
    <property type="match status" value="5"/>
</dbReference>
<feature type="region of interest" description="Disordered" evidence="14">
    <location>
        <begin position="655"/>
        <end position="679"/>
    </location>
</feature>
<feature type="signal peptide" evidence="15">
    <location>
        <begin position="1"/>
        <end position="19"/>
    </location>
</feature>
<feature type="repeat" description="LDL-receptor class B" evidence="13">
    <location>
        <begin position="1170"/>
        <end position="1212"/>
    </location>
</feature>
<feature type="domain" description="EGF-like" evidence="16">
    <location>
        <begin position="1077"/>
        <end position="1118"/>
    </location>
</feature>
<keyword evidence="9" id="KW-0130">Cell adhesion</keyword>
<dbReference type="PROSITE" id="PS01187">
    <property type="entry name" value="EGF_CA"/>
    <property type="match status" value="1"/>
</dbReference>
<keyword evidence="8" id="KW-0084">Basement membrane</keyword>
<feature type="disulfide bond" evidence="12">
    <location>
        <begin position="948"/>
        <end position="965"/>
    </location>
</feature>
<dbReference type="SUPFAM" id="SSF63825">
    <property type="entry name" value="YWTD domain"/>
    <property type="match status" value="1"/>
</dbReference>
<evidence type="ECO:0000256" key="1">
    <source>
        <dbReference type="ARBA" id="ARBA00004302"/>
    </source>
</evidence>
<evidence type="ECO:0000259" key="17">
    <source>
        <dbReference type="PROSITE" id="PS50993"/>
    </source>
</evidence>
<feature type="domain" description="NIDO" evidence="18">
    <location>
        <begin position="95"/>
        <end position="245"/>
    </location>
</feature>
<feature type="domain" description="EGF-like" evidence="16">
    <location>
        <begin position="523"/>
        <end position="561"/>
    </location>
</feature>
<feature type="compositionally biased region" description="Basic and acidic residues" evidence="14">
    <location>
        <begin position="791"/>
        <end position="813"/>
    </location>
</feature>
<evidence type="ECO:0000256" key="4">
    <source>
        <dbReference type="ARBA" id="ARBA00022536"/>
    </source>
</evidence>
<feature type="disulfide bond" evidence="12">
    <location>
        <begin position="898"/>
        <end position="915"/>
    </location>
</feature>
<evidence type="ECO:0000256" key="11">
    <source>
        <dbReference type="ARBA" id="ARBA00023180"/>
    </source>
</evidence>
<dbReference type="InterPro" id="IPR006605">
    <property type="entry name" value="G2_nidogen/fibulin_G2F"/>
</dbReference>
<dbReference type="InterPro" id="IPR024731">
    <property type="entry name" value="NELL2-like_EGF"/>
</dbReference>
<dbReference type="SUPFAM" id="SSF54511">
    <property type="entry name" value="GFP-like"/>
    <property type="match status" value="1"/>
</dbReference>
<evidence type="ECO:0000256" key="3">
    <source>
        <dbReference type="ARBA" id="ARBA00022530"/>
    </source>
</evidence>
<protein>
    <recommendedName>
        <fullName evidence="20">Nidogen</fullName>
    </recommendedName>
</protein>
<dbReference type="InterPro" id="IPR018097">
    <property type="entry name" value="EGF_Ca-bd_CS"/>
</dbReference>
<dbReference type="InterPro" id="IPR000033">
    <property type="entry name" value="LDLR_classB_rpt"/>
</dbReference>
<dbReference type="PROSITE" id="PS51220">
    <property type="entry name" value="NIDO"/>
    <property type="match status" value="1"/>
</dbReference>
<dbReference type="InterPro" id="IPR050778">
    <property type="entry name" value="Cueball_EGF_LRP_Nidogen"/>
</dbReference>
<organism evidence="19">
    <name type="scientific">Menopon gallinae</name>
    <name type="common">poultry shaft louse</name>
    <dbReference type="NCBI Taxonomy" id="328185"/>
    <lineage>
        <taxon>Eukaryota</taxon>
        <taxon>Metazoa</taxon>
        <taxon>Ecdysozoa</taxon>
        <taxon>Arthropoda</taxon>
        <taxon>Hexapoda</taxon>
        <taxon>Insecta</taxon>
        <taxon>Pterygota</taxon>
        <taxon>Neoptera</taxon>
        <taxon>Paraneoptera</taxon>
        <taxon>Psocodea</taxon>
        <taxon>Troctomorpha</taxon>
        <taxon>Phthiraptera</taxon>
        <taxon>Amblycera</taxon>
        <taxon>Menoponidae</taxon>
        <taxon>Menopon</taxon>
    </lineage>
</organism>
<evidence type="ECO:0000256" key="15">
    <source>
        <dbReference type="SAM" id="SignalP"/>
    </source>
</evidence>
<evidence type="ECO:0000256" key="2">
    <source>
        <dbReference type="ARBA" id="ARBA00022525"/>
    </source>
</evidence>
<keyword evidence="5 15" id="KW-0732">Signal</keyword>
<gene>
    <name evidence="19" type="ORF">PYX00_009108</name>
</gene>
<evidence type="ECO:0000256" key="13">
    <source>
        <dbReference type="PROSITE-ProRule" id="PRU00461"/>
    </source>
</evidence>
<comment type="caution">
    <text evidence="12">Lacks conserved residue(s) required for the propagation of feature annotation.</text>
</comment>
<feature type="chain" id="PRO_5043632318" description="Nidogen" evidence="15">
    <location>
        <begin position="20"/>
        <end position="1426"/>
    </location>
</feature>
<evidence type="ECO:0000256" key="5">
    <source>
        <dbReference type="ARBA" id="ARBA00022729"/>
    </source>
</evidence>
<evidence type="ECO:0000313" key="19">
    <source>
        <dbReference type="EMBL" id="KAL0266613.1"/>
    </source>
</evidence>
<dbReference type="Gene3D" id="2.40.155.10">
    <property type="entry name" value="Green fluorescent protein"/>
    <property type="match status" value="1"/>
</dbReference>
<feature type="domain" description="EGF-like" evidence="16">
    <location>
        <begin position="1034"/>
        <end position="1076"/>
    </location>
</feature>
<dbReference type="SUPFAM" id="SSF57184">
    <property type="entry name" value="Growth factor receptor domain"/>
    <property type="match status" value="2"/>
</dbReference>
<keyword evidence="4 12" id="KW-0245">EGF-like domain</keyword>
<feature type="domain" description="EGF-like" evidence="16">
    <location>
        <begin position="568"/>
        <end position="608"/>
    </location>
</feature>
<dbReference type="PROSITE" id="PS50993">
    <property type="entry name" value="NIDOGEN_G2"/>
    <property type="match status" value="1"/>
</dbReference>
<dbReference type="GO" id="GO:0005886">
    <property type="term" value="C:plasma membrane"/>
    <property type="evidence" value="ECO:0007669"/>
    <property type="project" value="TreeGrafter"/>
</dbReference>
<dbReference type="GO" id="GO:0005604">
    <property type="term" value="C:basement membrane"/>
    <property type="evidence" value="ECO:0007669"/>
    <property type="project" value="UniProtKB-SubCell"/>
</dbReference>
<dbReference type="SMART" id="SM00179">
    <property type="entry name" value="EGF_CA"/>
    <property type="match status" value="5"/>
</dbReference>
<reference evidence="19" key="1">
    <citation type="journal article" date="2024" name="Gigascience">
        <title>Chromosome-level genome of the poultry shaft louse Menopon gallinae provides insight into the host-switching and adaptive evolution of parasitic lice.</title>
        <authorList>
            <person name="Xu Y."/>
            <person name="Ma L."/>
            <person name="Liu S."/>
            <person name="Liang Y."/>
            <person name="Liu Q."/>
            <person name="He Z."/>
            <person name="Tian L."/>
            <person name="Duan Y."/>
            <person name="Cai W."/>
            <person name="Li H."/>
            <person name="Song F."/>
        </authorList>
    </citation>
    <scope>NUCLEOTIDE SEQUENCE</scope>
    <source>
        <strain evidence="19">Cailab_2023a</strain>
    </source>
</reference>
<dbReference type="SMART" id="SM00539">
    <property type="entry name" value="NIDO"/>
    <property type="match status" value="1"/>
</dbReference>
<dbReference type="InterPro" id="IPR009030">
    <property type="entry name" value="Growth_fac_rcpt_cys_sf"/>
</dbReference>
<dbReference type="Gene3D" id="2.10.25.10">
    <property type="entry name" value="Laminin"/>
    <property type="match status" value="7"/>
</dbReference>
<keyword evidence="10 12" id="KW-1015">Disulfide bond</keyword>
<evidence type="ECO:0000256" key="6">
    <source>
        <dbReference type="ARBA" id="ARBA00022737"/>
    </source>
</evidence>
<evidence type="ECO:0000256" key="8">
    <source>
        <dbReference type="ARBA" id="ARBA00022869"/>
    </source>
</evidence>
<dbReference type="GO" id="GO:0005509">
    <property type="term" value="F:calcium ion binding"/>
    <property type="evidence" value="ECO:0007669"/>
    <property type="project" value="InterPro"/>
</dbReference>
<dbReference type="PROSITE" id="PS51120">
    <property type="entry name" value="LDLRB"/>
    <property type="match status" value="3"/>
</dbReference>
<keyword evidence="7" id="KW-0106">Calcium</keyword>
<dbReference type="GO" id="GO:0042813">
    <property type="term" value="F:Wnt receptor activity"/>
    <property type="evidence" value="ECO:0007669"/>
    <property type="project" value="TreeGrafter"/>
</dbReference>
<comment type="caution">
    <text evidence="19">The sequence shown here is derived from an EMBL/GenBank/DDBJ whole genome shotgun (WGS) entry which is preliminary data.</text>
</comment>
<evidence type="ECO:0000256" key="7">
    <source>
        <dbReference type="ARBA" id="ARBA00022837"/>
    </source>
</evidence>
<dbReference type="FunFam" id="2.120.10.30:FF:000241">
    <property type="entry name" value="Low-density lipoprotein receptor-related protein 6"/>
    <property type="match status" value="1"/>
</dbReference>
<dbReference type="PROSITE" id="PS01186">
    <property type="entry name" value="EGF_2"/>
    <property type="match status" value="8"/>
</dbReference>
<feature type="domain" description="EGF-like" evidence="16">
    <location>
        <begin position="989"/>
        <end position="1032"/>
    </location>
</feature>
<dbReference type="SMART" id="SM00181">
    <property type="entry name" value="EGF"/>
    <property type="match status" value="9"/>
</dbReference>
<dbReference type="CDD" id="cd00255">
    <property type="entry name" value="nidG2"/>
    <property type="match status" value="1"/>
</dbReference>
<dbReference type="InterPro" id="IPR001881">
    <property type="entry name" value="EGF-like_Ca-bd_dom"/>
</dbReference>
<dbReference type="Pfam" id="PF06119">
    <property type="entry name" value="NIDO"/>
    <property type="match status" value="1"/>
</dbReference>
<keyword evidence="11" id="KW-0325">Glycoprotein</keyword>
<dbReference type="GO" id="GO:0007160">
    <property type="term" value="P:cell-matrix adhesion"/>
    <property type="evidence" value="ECO:0007669"/>
    <property type="project" value="InterPro"/>
</dbReference>
<dbReference type="CDD" id="cd00054">
    <property type="entry name" value="EGF_CA"/>
    <property type="match status" value="2"/>
</dbReference>
<dbReference type="PANTHER" id="PTHR46513">
    <property type="entry name" value="VITELLOGENIN RECEPTOR-LIKE PROTEIN-RELATED-RELATED"/>
    <property type="match status" value="1"/>
</dbReference>
<evidence type="ECO:0000256" key="12">
    <source>
        <dbReference type="PROSITE-ProRule" id="PRU00076"/>
    </source>
</evidence>
<evidence type="ECO:0000259" key="16">
    <source>
        <dbReference type="PROSITE" id="PS50026"/>
    </source>
</evidence>
<keyword evidence="6" id="KW-0677">Repeat</keyword>
<dbReference type="InterPro" id="IPR009017">
    <property type="entry name" value="GFP"/>
</dbReference>
<comment type="subcellular location">
    <subcellularLocation>
        <location evidence="1">Secreted</location>
        <location evidence="1">Extracellular space</location>
        <location evidence="1">Extracellular matrix</location>
        <location evidence="1">Basement membrane</location>
    </subcellularLocation>
</comment>
<dbReference type="GO" id="GO:0017147">
    <property type="term" value="F:Wnt-protein binding"/>
    <property type="evidence" value="ECO:0007669"/>
    <property type="project" value="TreeGrafter"/>
</dbReference>
<evidence type="ECO:0000256" key="10">
    <source>
        <dbReference type="ARBA" id="ARBA00023157"/>
    </source>
</evidence>
<dbReference type="InterPro" id="IPR003886">
    <property type="entry name" value="NIDO_dom"/>
</dbReference>
<dbReference type="Gene3D" id="2.120.10.30">
    <property type="entry name" value="TolB, C-terminal domain"/>
    <property type="match status" value="1"/>
</dbReference>
<evidence type="ECO:0000256" key="14">
    <source>
        <dbReference type="SAM" id="MobiDB-lite"/>
    </source>
</evidence>
<dbReference type="PROSITE" id="PS00010">
    <property type="entry name" value="ASX_HYDROXYL"/>
    <property type="match status" value="1"/>
</dbReference>
<dbReference type="PROSITE" id="PS50026">
    <property type="entry name" value="EGF_3"/>
    <property type="match status" value="8"/>
</dbReference>
<dbReference type="InterPro" id="IPR000152">
    <property type="entry name" value="EGF-type_Asp/Asn_hydroxyl_site"/>
</dbReference>
<keyword evidence="3" id="KW-0272">Extracellular matrix</keyword>
<dbReference type="InterPro" id="IPR000742">
    <property type="entry name" value="EGF"/>
</dbReference>
<dbReference type="PANTHER" id="PTHR46513:SF13">
    <property type="entry name" value="EGF-LIKE DOMAIN-CONTAINING PROTEIN"/>
    <property type="match status" value="1"/>
</dbReference>
<dbReference type="InterPro" id="IPR011042">
    <property type="entry name" value="6-blade_b-propeller_TolB-like"/>
</dbReference>
<feature type="repeat" description="LDL-receptor class B" evidence="13">
    <location>
        <begin position="1257"/>
        <end position="1302"/>
    </location>
</feature>
<dbReference type="EMBL" id="JARGDH010000005">
    <property type="protein sequence ID" value="KAL0266613.1"/>
    <property type="molecule type" value="Genomic_DNA"/>
</dbReference>
<dbReference type="Pfam" id="PF12947">
    <property type="entry name" value="EGF_3"/>
    <property type="match status" value="2"/>
</dbReference>
<feature type="domain" description="EGF-like" evidence="16">
    <location>
        <begin position="938"/>
        <end position="981"/>
    </location>
</feature>
<feature type="region of interest" description="Disordered" evidence="14">
    <location>
        <begin position="710"/>
        <end position="831"/>
    </location>
</feature>
<dbReference type="SMART" id="SM00682">
    <property type="entry name" value="G2F"/>
    <property type="match status" value="1"/>
</dbReference>
<dbReference type="GO" id="GO:0060070">
    <property type="term" value="P:canonical Wnt signaling pathway"/>
    <property type="evidence" value="ECO:0007669"/>
    <property type="project" value="TreeGrafter"/>
</dbReference>
<sequence>MYLTRILWTAAVLAGAALAVPKSFLYPHGRGVPDELLPPQDDVSSPEIFLKTPIVFYDEQYYSIYINSNGILSFLTEISTFFNIQFPLDYPVIAPLYSNVDIRGSGSVYYRESQEPEVLERATETVRNAFSDARDFQARSVLLVTWEDVGYHKQGRDRVNTFQVAVITSGHDSYAEFLYPEDGIQWIRGSMSTSGLPDAFAQAGFMSGDGRILTLKGSGTDQVLNLNQWSNIGNPGQWIFRIGRIGAEGNAKGPDVAVEEEMPKSCVKGTYLCHSRAICNTYTDGFCCTCQPGYYGNGFNCLSDEQPVRVNGKVSGVINGINFTDFDLQAYVVPKDGRSYTALSRVPINVGYDMQSLNILGTTIGWLFAKPMKGAMNGYQITGGVFNQTATITYPQTGHQLVLRQKFTGLDVFQQLQMSADIKGDVPNIPIGSKIIIKDYDEQYTKLGPGSLLAVSTLIFQLEGVMIDNTYRIEQNIQYSECEQSPVAESPFKLRVARNYIGYEEENIIRYAMNNKVTPIGVDEDPCREGKSQCGRYSTCLAEGDTFRCVCNPGYQYVTGESGGICVDTDECATGTHNCDANALCINNQGSFYCRCNPGFVGDGTSCSRETTCQDLRCDYNADCLERYRGSPQCFCRPGFEGNGTYCFRTDDSRPKEYPDYQTPPPSPPPESEHRPEEEPDVIPRCILGICYCPDGYEIDDSVRKCLKKMEGSPAEGDDREREDRQRYPQQPNYPQPVPLDADRTREQYPHPDGDRRPQHPYDGDRRYESQYPDGNRRHDMMPPHQYPPSEGDRRDEIHYPQPEGDRRHEMPPHHYPQPESDRRHEMPPHQYPDNEENEEIAMPIPGCFENRKCSCPRGYQHDRQTNRCKILESLNKNDFSTKGQSGFPISCNVLNRCHPHAQCVPSPQTGSYHCECNVGYHGDGMECNPIDGIFQYEQDECLSSIDCVGEGECIFDPTVQKNTCVCQSGFTKDPVTRTCVEDALEDPRGNYCLDHNECHPDAECKFSDPRSRYGECMCRQGFEGDGRRNCRPADIGCNILNNCAPGTAECKYDGNARGYRCQCRPGYVGDGIICNALRTCADDPSLCGEHAECMPSQLGGYSCQCREGYIGNGLMCKPVGEKIGNFLLLNQGNAMLRVPFKPTSGDPAKPIMMQVLQQSIGIDIDCNEGRVYWSDIAGKKIESSTFKGTDIKKFITEDIGSVEGVSVDWLSRNIYWTDSTKDTIEVANLDNSQLRKVLASEGLVNPRGIAVHPSRGKVFWSDWNRAAPKIEWANMDGTGREIFRHGPKVQLPNSLAIDFLTDELCWADAGTKTIECTGIGNRYDRTIAKNLSYPFGLAISQDHYYWTDWTTRKIERATRPAQVMEKPLSVPIVGSSKLYGIVAVPDFCPRVSNICQNDNGRCPENHLCLPDGTGGRSCVCGKDAC</sequence>
<feature type="compositionally biased region" description="Basic and acidic residues" evidence="14">
    <location>
        <begin position="710"/>
        <end position="727"/>
    </location>
</feature>
<dbReference type="Pfam" id="PF00058">
    <property type="entry name" value="Ldl_recept_b"/>
    <property type="match status" value="2"/>
</dbReference>